<evidence type="ECO:0000256" key="5">
    <source>
        <dbReference type="ARBA" id="ARBA00022605"/>
    </source>
</evidence>
<dbReference type="CDD" id="cd00405">
    <property type="entry name" value="PRAI"/>
    <property type="match status" value="1"/>
</dbReference>
<dbReference type="PANTHER" id="PTHR42894">
    <property type="entry name" value="N-(5'-PHOSPHORIBOSYL)ANTHRANILATE ISOMERASE"/>
    <property type="match status" value="1"/>
</dbReference>
<dbReference type="InterPro" id="IPR013785">
    <property type="entry name" value="Aldolase_TIM"/>
</dbReference>
<dbReference type="OrthoDB" id="9796196at2"/>
<evidence type="ECO:0000256" key="4">
    <source>
        <dbReference type="ARBA" id="ARBA00022272"/>
    </source>
</evidence>
<dbReference type="SUPFAM" id="SSF51366">
    <property type="entry name" value="Ribulose-phoshate binding barrel"/>
    <property type="match status" value="1"/>
</dbReference>
<dbReference type="HOGENOM" id="CLU_076364_2_0_4"/>
<dbReference type="KEGG" id="bpsi:IX83_05745"/>
<dbReference type="GO" id="GO:0000162">
    <property type="term" value="P:L-tryptophan biosynthetic process"/>
    <property type="evidence" value="ECO:0007669"/>
    <property type="project" value="UniProtKB-UniRule"/>
</dbReference>
<feature type="domain" description="N-(5'phosphoribosyl) anthranilate isomerase (PRAI)" evidence="10">
    <location>
        <begin position="5"/>
        <end position="209"/>
    </location>
</feature>
<evidence type="ECO:0000256" key="7">
    <source>
        <dbReference type="ARBA" id="ARBA00023141"/>
    </source>
</evidence>
<comment type="pathway">
    <text evidence="2 9">Amino-acid biosynthesis; L-tryptophan biosynthesis; L-tryptophan from chorismate: step 3/5.</text>
</comment>
<protein>
    <recommendedName>
        <fullName evidence="4 9">N-(5'-phosphoribosyl)anthranilate isomerase</fullName>
        <shortName evidence="9">PRAI</shortName>
        <ecNumber evidence="3 9">5.3.1.24</ecNumber>
    </recommendedName>
</protein>
<keyword evidence="6 9" id="KW-0822">Tryptophan biosynthesis</keyword>
<dbReference type="eggNOG" id="COG0135">
    <property type="taxonomic scope" value="Bacteria"/>
</dbReference>
<evidence type="ECO:0000256" key="9">
    <source>
        <dbReference type="HAMAP-Rule" id="MF_00135"/>
    </source>
</evidence>
<dbReference type="InterPro" id="IPR011060">
    <property type="entry name" value="RibuloseP-bd_barrel"/>
</dbReference>
<dbReference type="HAMAP" id="MF_00135">
    <property type="entry name" value="PRAI"/>
    <property type="match status" value="1"/>
</dbReference>
<evidence type="ECO:0000313" key="12">
    <source>
        <dbReference type="Proteomes" id="UP000028945"/>
    </source>
</evidence>
<accession>A0A077DFF6</accession>
<keyword evidence="7 9" id="KW-0057">Aromatic amino acid biosynthesis</keyword>
<evidence type="ECO:0000256" key="8">
    <source>
        <dbReference type="ARBA" id="ARBA00023235"/>
    </source>
</evidence>
<reference evidence="11 12" key="1">
    <citation type="journal article" date="2014" name="BMC Genomics">
        <title>A genomic perspective on a new bacterial genus and species from the Alcaligenaceae family, Basilea psittacipulmonis.</title>
        <authorList>
            <person name="Whiteson K.L."/>
            <person name="Hernandez D."/>
            <person name="Lazarevic V."/>
            <person name="Gaia N."/>
            <person name="Farinelli L."/>
            <person name="Francois P."/>
            <person name="Pilo P."/>
            <person name="Frey J."/>
            <person name="Schrenzel J."/>
        </authorList>
    </citation>
    <scope>NUCLEOTIDE SEQUENCE [LARGE SCALE GENOMIC DNA]</scope>
    <source>
        <strain evidence="11 12">DSM 24701</strain>
    </source>
</reference>
<dbReference type="EC" id="5.3.1.24" evidence="3 9"/>
<comment type="similarity">
    <text evidence="9">Belongs to the TrpF family.</text>
</comment>
<keyword evidence="5 9" id="KW-0028">Amino-acid biosynthesis</keyword>
<dbReference type="Proteomes" id="UP000028945">
    <property type="component" value="Chromosome"/>
</dbReference>
<dbReference type="UniPathway" id="UPA00035">
    <property type="reaction ID" value="UER00042"/>
</dbReference>
<dbReference type="AlphaFoldDB" id="A0A077DFF6"/>
<dbReference type="STRING" id="1072685.IX83_05745"/>
<evidence type="ECO:0000256" key="6">
    <source>
        <dbReference type="ARBA" id="ARBA00022822"/>
    </source>
</evidence>
<dbReference type="Gene3D" id="3.20.20.70">
    <property type="entry name" value="Aldolase class I"/>
    <property type="match status" value="1"/>
</dbReference>
<dbReference type="InterPro" id="IPR001240">
    <property type="entry name" value="PRAI_dom"/>
</dbReference>
<evidence type="ECO:0000313" key="11">
    <source>
        <dbReference type="EMBL" id="AIL32886.1"/>
    </source>
</evidence>
<proteinExistence type="inferred from homology"/>
<evidence type="ECO:0000256" key="1">
    <source>
        <dbReference type="ARBA" id="ARBA00001164"/>
    </source>
</evidence>
<evidence type="ECO:0000259" key="10">
    <source>
        <dbReference type="Pfam" id="PF00697"/>
    </source>
</evidence>
<dbReference type="NCBIfam" id="NF002298">
    <property type="entry name" value="PRK01222.1-4"/>
    <property type="match status" value="1"/>
</dbReference>
<dbReference type="PANTHER" id="PTHR42894:SF1">
    <property type="entry name" value="N-(5'-PHOSPHORIBOSYL)ANTHRANILATE ISOMERASE"/>
    <property type="match status" value="1"/>
</dbReference>
<dbReference type="EMBL" id="CP009238">
    <property type="protein sequence ID" value="AIL32886.1"/>
    <property type="molecule type" value="Genomic_DNA"/>
</dbReference>
<dbReference type="InterPro" id="IPR044643">
    <property type="entry name" value="TrpF_fam"/>
</dbReference>
<evidence type="ECO:0000256" key="3">
    <source>
        <dbReference type="ARBA" id="ARBA00012572"/>
    </source>
</evidence>
<dbReference type="Pfam" id="PF00697">
    <property type="entry name" value="PRAI"/>
    <property type="match status" value="1"/>
</dbReference>
<keyword evidence="12" id="KW-1185">Reference proteome</keyword>
<dbReference type="RefSeq" id="WP_038500087.1">
    <property type="nucleotide sequence ID" value="NZ_AFWK01000081.1"/>
</dbReference>
<organism evidence="11 12">
    <name type="scientific">Basilea psittacipulmonis DSM 24701</name>
    <dbReference type="NCBI Taxonomy" id="1072685"/>
    <lineage>
        <taxon>Bacteria</taxon>
        <taxon>Pseudomonadati</taxon>
        <taxon>Pseudomonadota</taxon>
        <taxon>Betaproteobacteria</taxon>
        <taxon>Burkholderiales</taxon>
        <taxon>Alcaligenaceae</taxon>
        <taxon>Basilea</taxon>
    </lineage>
</organism>
<keyword evidence="8 9" id="KW-0413">Isomerase</keyword>
<comment type="catalytic activity">
    <reaction evidence="1 9">
        <text>N-(5-phospho-beta-D-ribosyl)anthranilate = 1-(2-carboxyphenylamino)-1-deoxy-D-ribulose 5-phosphate</text>
        <dbReference type="Rhea" id="RHEA:21540"/>
        <dbReference type="ChEBI" id="CHEBI:18277"/>
        <dbReference type="ChEBI" id="CHEBI:58613"/>
        <dbReference type="EC" id="5.3.1.24"/>
    </reaction>
</comment>
<evidence type="ECO:0000256" key="2">
    <source>
        <dbReference type="ARBA" id="ARBA00004664"/>
    </source>
</evidence>
<sequence length="218" mass="23960">MRLRVKICGIRTPEQAMMVSSMGADAIGLVLYEKSPRAVSLEEAIVIKEACPVWMSTVALMVNPSVNEVKEVIERLRPSYIQFHGDETPAFCEQFHYPYIRALPVGSHGMTTPSDIRHTLSQYPHAQAFIFDAPAGQHYGGQGKTFDHALLEAVLDAIPQHQRIIAGGVNANNIPQIVKRLQPYAVDLSSAVESEKGVKDPDKVKALMDAVHAVSFRG</sequence>
<dbReference type="GO" id="GO:0004640">
    <property type="term" value="F:phosphoribosylanthranilate isomerase activity"/>
    <property type="evidence" value="ECO:0007669"/>
    <property type="project" value="UniProtKB-UniRule"/>
</dbReference>
<gene>
    <name evidence="9" type="primary">trpF</name>
    <name evidence="11" type="ORF">IX83_05745</name>
</gene>
<name>A0A077DFF6_9BURK</name>